<evidence type="ECO:0000313" key="1">
    <source>
        <dbReference type="EMBL" id="KAH8004899.1"/>
    </source>
</evidence>
<name>A0ACB8FIL4_9SAUR</name>
<sequence>MCNSEGTHIRLFGWLTNTPARSLRHGIFFAMVFAIACFAMLNSVGICPACQSDESMIHRNTGDFVSLPDTNCGRNPPFLVILVTSELSQTTARVAIRETWGKERIIAGKRIVTYFLLGNNSHPQDQFAVTTESLLYKDIIQKDFLDTYYNLTLKTLMGLEWIHKFCPQSSFVMKTDSDMFVNTYYLTKLLLKRNRTTRFFTGVLKKHDYPIRRPNSKWYVNKQEYPESKYPPFCSGTGYVFSTDLASQVYIISKTVPFIKLEDVFVGLCIAKLNIKPQMLHSEPTFFAIRVKFSPCRYKRLVTSHLISASEMIAYWNEMEQSLTEECPSS</sequence>
<dbReference type="Proteomes" id="UP000827872">
    <property type="component" value="Linkage Group LG04"/>
</dbReference>
<reference evidence="1" key="1">
    <citation type="submission" date="2021-08" db="EMBL/GenBank/DDBJ databases">
        <title>The first chromosome-level gecko genome reveals the dynamic sex chromosomes of Neotropical dwarf geckos (Sphaerodactylidae: Sphaerodactylus).</title>
        <authorList>
            <person name="Pinto B.J."/>
            <person name="Keating S.E."/>
            <person name="Gamble T."/>
        </authorList>
    </citation>
    <scope>NUCLEOTIDE SEQUENCE</scope>
    <source>
        <strain evidence="1">TG3544</strain>
    </source>
</reference>
<dbReference type="EMBL" id="CM037617">
    <property type="protein sequence ID" value="KAH8004899.1"/>
    <property type="molecule type" value="Genomic_DNA"/>
</dbReference>
<evidence type="ECO:0000313" key="2">
    <source>
        <dbReference type="Proteomes" id="UP000827872"/>
    </source>
</evidence>
<comment type="caution">
    <text evidence="1">The sequence shown here is derived from an EMBL/GenBank/DDBJ whole genome shotgun (WGS) entry which is preliminary data.</text>
</comment>
<organism evidence="1 2">
    <name type="scientific">Sphaerodactylus townsendi</name>
    <dbReference type="NCBI Taxonomy" id="933632"/>
    <lineage>
        <taxon>Eukaryota</taxon>
        <taxon>Metazoa</taxon>
        <taxon>Chordata</taxon>
        <taxon>Craniata</taxon>
        <taxon>Vertebrata</taxon>
        <taxon>Euteleostomi</taxon>
        <taxon>Lepidosauria</taxon>
        <taxon>Squamata</taxon>
        <taxon>Bifurcata</taxon>
        <taxon>Gekkota</taxon>
        <taxon>Sphaerodactylidae</taxon>
        <taxon>Sphaerodactylus</taxon>
    </lineage>
</organism>
<gene>
    <name evidence="1" type="ORF">K3G42_020824</name>
</gene>
<keyword evidence="2" id="KW-1185">Reference proteome</keyword>
<protein>
    <submittedName>
        <fullName evidence="1">Uncharacterized protein</fullName>
    </submittedName>
</protein>
<proteinExistence type="predicted"/>
<accession>A0ACB8FIL4</accession>